<organism evidence="2 3">
    <name type="scientific">Nocardioides aestuarii</name>
    <dbReference type="NCBI Taxonomy" id="252231"/>
    <lineage>
        <taxon>Bacteria</taxon>
        <taxon>Bacillati</taxon>
        <taxon>Actinomycetota</taxon>
        <taxon>Actinomycetes</taxon>
        <taxon>Propionibacteriales</taxon>
        <taxon>Nocardioidaceae</taxon>
        <taxon>Nocardioides</taxon>
    </lineage>
</organism>
<proteinExistence type="predicted"/>
<reference evidence="3" key="1">
    <citation type="journal article" date="2019" name="Int. J. Syst. Evol. Microbiol.">
        <title>The Global Catalogue of Microorganisms (GCM) 10K type strain sequencing project: providing services to taxonomists for standard genome sequencing and annotation.</title>
        <authorList>
            <consortium name="The Broad Institute Genomics Platform"/>
            <consortium name="The Broad Institute Genome Sequencing Center for Infectious Disease"/>
            <person name="Wu L."/>
            <person name="Ma J."/>
        </authorList>
    </citation>
    <scope>NUCLEOTIDE SEQUENCE [LARGE SCALE GENOMIC DNA]</scope>
    <source>
        <strain evidence="3">CGMCC 1.12477</strain>
    </source>
</reference>
<evidence type="ECO:0000313" key="3">
    <source>
        <dbReference type="Proteomes" id="UP001597351"/>
    </source>
</evidence>
<feature type="transmembrane region" description="Helical" evidence="1">
    <location>
        <begin position="37"/>
        <end position="55"/>
    </location>
</feature>
<protein>
    <submittedName>
        <fullName evidence="2">Low affinity iron permease family protein</fullName>
    </submittedName>
</protein>
<name>A0ABW4TNN7_9ACTN</name>
<dbReference type="RefSeq" id="WP_343918422.1">
    <property type="nucleotide sequence ID" value="NZ_BAAAJT010000002.1"/>
</dbReference>
<dbReference type="InterPro" id="IPR007251">
    <property type="entry name" value="Iron_permease_Fet4"/>
</dbReference>
<accession>A0ABW4TNN7</accession>
<gene>
    <name evidence="2" type="ORF">ACFSDE_11310</name>
</gene>
<dbReference type="Proteomes" id="UP001597351">
    <property type="component" value="Unassembled WGS sequence"/>
</dbReference>
<keyword evidence="1" id="KW-0472">Membrane</keyword>
<keyword evidence="3" id="KW-1185">Reference proteome</keyword>
<comment type="caution">
    <text evidence="2">The sequence shown here is derived from an EMBL/GenBank/DDBJ whole genome shotgun (WGS) entry which is preliminary data.</text>
</comment>
<dbReference type="Pfam" id="PF04120">
    <property type="entry name" value="Iron_permease"/>
    <property type="match status" value="1"/>
</dbReference>
<dbReference type="EMBL" id="JBHUGD010000003">
    <property type="protein sequence ID" value="MFD1947379.1"/>
    <property type="molecule type" value="Genomic_DNA"/>
</dbReference>
<keyword evidence="1" id="KW-0812">Transmembrane</keyword>
<feature type="transmembrane region" description="Helical" evidence="1">
    <location>
        <begin position="61"/>
        <end position="80"/>
    </location>
</feature>
<evidence type="ECO:0000313" key="2">
    <source>
        <dbReference type="EMBL" id="MFD1947379.1"/>
    </source>
</evidence>
<sequence length="133" mass="14916">MGERNEAVKSRRGDGDRRNQFERFVTAVNDRVSRAPFFFVIVAALVLWAASFPLWSSSTKWELALHTGSSVLSLLLLVLLENAGRRNNEAEHEKLNVIAEALSDLMESRAAEDADLHDSVTRLRDAVGLEKEH</sequence>
<keyword evidence="1" id="KW-1133">Transmembrane helix</keyword>
<evidence type="ECO:0000256" key="1">
    <source>
        <dbReference type="SAM" id="Phobius"/>
    </source>
</evidence>